<dbReference type="PANTHER" id="PTHR30627:SF1">
    <property type="entry name" value="PEPTIDOGLYCAN D,D-TRANSPEPTIDASE FTSI"/>
    <property type="match status" value="1"/>
</dbReference>
<comment type="similarity">
    <text evidence="2">Belongs to the transpeptidase family.</text>
</comment>
<keyword evidence="3 5" id="KW-0472">Membrane</keyword>
<protein>
    <submittedName>
        <fullName evidence="8">Peptidoglycan glycosyltransferase</fullName>
    </submittedName>
</protein>
<dbReference type="SUPFAM" id="SSF56519">
    <property type="entry name" value="Penicillin binding protein dimerisation domain"/>
    <property type="match status" value="1"/>
</dbReference>
<feature type="domain" description="Penicillin-binding protein dimerisation" evidence="7">
    <location>
        <begin position="112"/>
        <end position="272"/>
    </location>
</feature>
<evidence type="ECO:0000313" key="8">
    <source>
        <dbReference type="EMBL" id="NRN63566.1"/>
    </source>
</evidence>
<feature type="region of interest" description="Disordered" evidence="4">
    <location>
        <begin position="341"/>
        <end position="373"/>
    </location>
</feature>
<proteinExistence type="inferred from homology"/>
<evidence type="ECO:0000259" key="6">
    <source>
        <dbReference type="Pfam" id="PF00905"/>
    </source>
</evidence>
<dbReference type="InterPro" id="IPR001460">
    <property type="entry name" value="PCN-bd_Tpept"/>
</dbReference>
<feature type="compositionally biased region" description="Basic residues" evidence="4">
    <location>
        <begin position="9"/>
        <end position="19"/>
    </location>
</feature>
<dbReference type="InterPro" id="IPR005311">
    <property type="entry name" value="PBP_dimer"/>
</dbReference>
<evidence type="ECO:0000256" key="1">
    <source>
        <dbReference type="ARBA" id="ARBA00004370"/>
    </source>
</evidence>
<dbReference type="Proteomes" id="UP000763557">
    <property type="component" value="Unassembled WGS sequence"/>
</dbReference>
<feature type="compositionally biased region" description="Polar residues" evidence="4">
    <location>
        <begin position="357"/>
        <end position="367"/>
    </location>
</feature>
<dbReference type="InterPro" id="IPR050515">
    <property type="entry name" value="Beta-lactam/transpept"/>
</dbReference>
<dbReference type="SUPFAM" id="SSF56601">
    <property type="entry name" value="beta-lactamase/transpeptidase-like"/>
    <property type="match status" value="1"/>
</dbReference>
<organism evidence="8 9">
    <name type="scientific">Kibdelosporangium persicum</name>
    <dbReference type="NCBI Taxonomy" id="2698649"/>
    <lineage>
        <taxon>Bacteria</taxon>
        <taxon>Bacillati</taxon>
        <taxon>Actinomycetota</taxon>
        <taxon>Actinomycetes</taxon>
        <taxon>Pseudonocardiales</taxon>
        <taxon>Pseudonocardiaceae</taxon>
        <taxon>Kibdelosporangium</taxon>
    </lineage>
</organism>
<dbReference type="InterPro" id="IPR036138">
    <property type="entry name" value="PBP_dimer_sf"/>
</dbReference>
<evidence type="ECO:0000256" key="5">
    <source>
        <dbReference type="SAM" id="Phobius"/>
    </source>
</evidence>
<dbReference type="Gene3D" id="3.40.710.10">
    <property type="entry name" value="DD-peptidase/beta-lactamase superfamily"/>
    <property type="match status" value="1"/>
</dbReference>
<keyword evidence="5" id="KW-1133">Transmembrane helix</keyword>
<dbReference type="EMBL" id="JAAATY010000001">
    <property type="protein sequence ID" value="NRN63566.1"/>
    <property type="molecule type" value="Genomic_DNA"/>
</dbReference>
<dbReference type="RefSeq" id="WP_173124373.1">
    <property type="nucleotide sequence ID" value="NZ_CBCSGW010000019.1"/>
</dbReference>
<feature type="compositionally biased region" description="Basic residues" evidence="4">
    <location>
        <begin position="32"/>
        <end position="41"/>
    </location>
</feature>
<dbReference type="PANTHER" id="PTHR30627">
    <property type="entry name" value="PEPTIDOGLYCAN D,D-TRANSPEPTIDASE"/>
    <property type="match status" value="1"/>
</dbReference>
<dbReference type="Pfam" id="PF00905">
    <property type="entry name" value="Transpeptidase"/>
    <property type="match status" value="1"/>
</dbReference>
<feature type="transmembrane region" description="Helical" evidence="5">
    <location>
        <begin position="67"/>
        <end position="88"/>
    </location>
</feature>
<evidence type="ECO:0000256" key="3">
    <source>
        <dbReference type="ARBA" id="ARBA00023136"/>
    </source>
</evidence>
<sequence length="667" mass="72444">MPDEWIPPSRRKPAPKAKPRQAAQRQAVQHRPAGKPKRPPARRPAPPKAQRRGPLARRRRRLANPRLRIVTVRFVLIAALIAAGVRLVQLQGIEAEALSVRADKQRSLTLAIPADRGDIIDRNGVKLAFSVETRALAWVPRVVRAEYEKNKIDYESRIKEIAAKIKSVLGDQVDENDLLTRMRSDGYTTLVRDVLPAQEREIRKKYKEIISEPQSRREYPGGTLASNILGYANWRSDDKDRSKHNVHGLFGMENDRDAELAGEPGSQTVDTAEGTDGVVIPGTERNVRQAKDGSDIELTIDADVQYDVQQKLTAYVAQTKASGGSAVVLDAHTGEVYALANDKSFDPSDPRGPNGYGNPQATGNPAVTTPYEPGSVNKVVTAAAAIEDGVTKPDSTHRVLGSHKVADRTIEDAWPHGPLTMTTTGIFAKSSNVGTLMLAEQVGPDRYAEMLRKFGLGQKTGVGLPGESAGSVPERKQWSGSTFGNLPIGQGLSMTVLQMAGMYQAIANGGVRVPPRIIRSTIDRDGARREEPRPEGVRVVSEQTANTVKDMLRAVVQKSPRDGQSGTGVPAALNGFQISGKTGTAQQVDPATGRYSNSLYWITFAGILPADNPRFVVGIMIDKPDYYGGENGKTAAPLFHDIASYLAQRFNLPLSPEQSPIVPLTLS</sequence>
<accession>A0ABX2EWZ6</accession>
<feature type="compositionally biased region" description="Basic residues" evidence="4">
    <location>
        <begin position="49"/>
        <end position="60"/>
    </location>
</feature>
<keyword evidence="5" id="KW-0812">Transmembrane</keyword>
<feature type="compositionally biased region" description="Low complexity" evidence="4">
    <location>
        <begin position="20"/>
        <end position="31"/>
    </location>
</feature>
<evidence type="ECO:0000259" key="7">
    <source>
        <dbReference type="Pfam" id="PF03717"/>
    </source>
</evidence>
<dbReference type="Gene3D" id="3.30.450.330">
    <property type="match status" value="1"/>
</dbReference>
<dbReference type="Pfam" id="PF03717">
    <property type="entry name" value="PBP_dimer"/>
    <property type="match status" value="1"/>
</dbReference>
<reference evidence="8 9" key="1">
    <citation type="submission" date="2020-01" db="EMBL/GenBank/DDBJ databases">
        <title>Kibdelosporangium persica a novel Actinomycetes from a hot desert in Iran.</title>
        <authorList>
            <person name="Safaei N."/>
            <person name="Zaburannyi N."/>
            <person name="Mueller R."/>
            <person name="Wink J."/>
        </authorList>
    </citation>
    <scope>NUCLEOTIDE SEQUENCE [LARGE SCALE GENOMIC DNA]</scope>
    <source>
        <strain evidence="8 9">4NS15</strain>
    </source>
</reference>
<keyword evidence="9" id="KW-1185">Reference proteome</keyword>
<comment type="caution">
    <text evidence="8">The sequence shown here is derived from an EMBL/GenBank/DDBJ whole genome shotgun (WGS) entry which is preliminary data.</text>
</comment>
<comment type="subcellular location">
    <subcellularLocation>
        <location evidence="1">Membrane</location>
    </subcellularLocation>
</comment>
<feature type="domain" description="Penicillin-binding protein transpeptidase" evidence="6">
    <location>
        <begin position="324"/>
        <end position="642"/>
    </location>
</feature>
<gene>
    <name evidence="8" type="ORF">GC106_7670</name>
</gene>
<evidence type="ECO:0000256" key="4">
    <source>
        <dbReference type="SAM" id="MobiDB-lite"/>
    </source>
</evidence>
<name>A0ABX2EWZ6_9PSEU</name>
<feature type="region of interest" description="Disordered" evidence="4">
    <location>
        <begin position="1"/>
        <end position="60"/>
    </location>
</feature>
<dbReference type="Gene3D" id="3.90.1310.10">
    <property type="entry name" value="Penicillin-binding protein 2a (Domain 2)"/>
    <property type="match status" value="1"/>
</dbReference>
<evidence type="ECO:0000256" key="2">
    <source>
        <dbReference type="ARBA" id="ARBA00007171"/>
    </source>
</evidence>
<dbReference type="InterPro" id="IPR012338">
    <property type="entry name" value="Beta-lactam/transpept-like"/>
</dbReference>
<evidence type="ECO:0000313" key="9">
    <source>
        <dbReference type="Proteomes" id="UP000763557"/>
    </source>
</evidence>